<proteinExistence type="inferred from homology"/>
<evidence type="ECO:0000256" key="1">
    <source>
        <dbReference type="ARBA" id="ARBA00007730"/>
    </source>
</evidence>
<keyword evidence="6" id="KW-1185">Reference proteome</keyword>
<dbReference type="InParanoid" id="A0A0Q9WIM2"/>
<evidence type="ECO:0000313" key="6">
    <source>
        <dbReference type="Proteomes" id="UP000008792"/>
    </source>
</evidence>
<dbReference type="InterPro" id="IPR027443">
    <property type="entry name" value="IPNS-like_sf"/>
</dbReference>
<feature type="compositionally biased region" description="Polar residues" evidence="2">
    <location>
        <begin position="275"/>
        <end position="284"/>
    </location>
</feature>
<dbReference type="SUPFAM" id="SSF48452">
    <property type="entry name" value="TPR-like"/>
    <property type="match status" value="1"/>
</dbReference>
<feature type="region of interest" description="Disordered" evidence="2">
    <location>
        <begin position="510"/>
        <end position="591"/>
    </location>
</feature>
<feature type="region of interest" description="Disordered" evidence="2">
    <location>
        <begin position="1"/>
        <end position="48"/>
    </location>
</feature>
<name>A0A0Q9WIM2_DROVI</name>
<comment type="similarity">
    <text evidence="1">Belongs to the aspartyl/asparaginyl beta-hydroxylase family.</text>
</comment>
<feature type="compositionally biased region" description="Acidic residues" evidence="2">
    <location>
        <begin position="155"/>
        <end position="201"/>
    </location>
</feature>
<feature type="region of interest" description="Disordered" evidence="2">
    <location>
        <begin position="604"/>
        <end position="635"/>
    </location>
</feature>
<feature type="compositionally biased region" description="Basic and acidic residues" evidence="2">
    <location>
        <begin position="353"/>
        <end position="372"/>
    </location>
</feature>
<dbReference type="InterPro" id="IPR039038">
    <property type="entry name" value="ASPH"/>
</dbReference>
<dbReference type="AlphaFoldDB" id="A0A0Q9WIM2"/>
<evidence type="ECO:0000313" key="5">
    <source>
        <dbReference type="EMBL" id="KRF80288.1"/>
    </source>
</evidence>
<feature type="compositionally biased region" description="Acidic residues" evidence="2">
    <location>
        <begin position="246"/>
        <end position="273"/>
    </location>
</feature>
<reference evidence="5 6" key="1">
    <citation type="journal article" date="2007" name="Nature">
        <title>Evolution of genes and genomes on the Drosophila phylogeny.</title>
        <authorList>
            <consortium name="Drosophila 12 Genomes Consortium"/>
            <person name="Clark A.G."/>
            <person name="Eisen M.B."/>
            <person name="Smith D.R."/>
            <person name="Bergman C.M."/>
            <person name="Oliver B."/>
            <person name="Markow T.A."/>
            <person name="Kaufman T.C."/>
            <person name="Kellis M."/>
            <person name="Gelbart W."/>
            <person name="Iyer V.N."/>
            <person name="Pollard D.A."/>
            <person name="Sackton T.B."/>
            <person name="Larracuente A.M."/>
            <person name="Singh N.D."/>
            <person name="Abad J.P."/>
            <person name="Abt D.N."/>
            <person name="Adryan B."/>
            <person name="Aguade M."/>
            <person name="Akashi H."/>
            <person name="Anderson W.W."/>
            <person name="Aquadro C.F."/>
            <person name="Ardell D.H."/>
            <person name="Arguello R."/>
            <person name="Artieri C.G."/>
            <person name="Barbash D.A."/>
            <person name="Barker D."/>
            <person name="Barsanti P."/>
            <person name="Batterham P."/>
            <person name="Batzoglou S."/>
            <person name="Begun D."/>
            <person name="Bhutkar A."/>
            <person name="Blanco E."/>
            <person name="Bosak S.A."/>
            <person name="Bradley R.K."/>
            <person name="Brand A.D."/>
            <person name="Brent M.R."/>
            <person name="Brooks A.N."/>
            <person name="Brown R.H."/>
            <person name="Butlin R.K."/>
            <person name="Caggese C."/>
            <person name="Calvi B.R."/>
            <person name="Bernardo de Carvalho A."/>
            <person name="Caspi A."/>
            <person name="Castrezana S."/>
            <person name="Celniker S.E."/>
            <person name="Chang J.L."/>
            <person name="Chapple C."/>
            <person name="Chatterji S."/>
            <person name="Chinwalla A."/>
            <person name="Civetta A."/>
            <person name="Clifton S.W."/>
            <person name="Comeron J.M."/>
            <person name="Costello J.C."/>
            <person name="Coyne J.A."/>
            <person name="Daub J."/>
            <person name="David R.G."/>
            <person name="Delcher A.L."/>
            <person name="Delehaunty K."/>
            <person name="Do C.B."/>
            <person name="Ebling H."/>
            <person name="Edwards K."/>
            <person name="Eickbush T."/>
            <person name="Evans J.D."/>
            <person name="Filipski A."/>
            <person name="Findeiss S."/>
            <person name="Freyhult E."/>
            <person name="Fulton L."/>
            <person name="Fulton R."/>
            <person name="Garcia A.C."/>
            <person name="Gardiner A."/>
            <person name="Garfield D.A."/>
            <person name="Garvin B.E."/>
            <person name="Gibson G."/>
            <person name="Gilbert D."/>
            <person name="Gnerre S."/>
            <person name="Godfrey J."/>
            <person name="Good R."/>
            <person name="Gotea V."/>
            <person name="Gravely B."/>
            <person name="Greenberg A.J."/>
            <person name="Griffiths-Jones S."/>
            <person name="Gross S."/>
            <person name="Guigo R."/>
            <person name="Gustafson E.A."/>
            <person name="Haerty W."/>
            <person name="Hahn M.W."/>
            <person name="Halligan D.L."/>
            <person name="Halpern A.L."/>
            <person name="Halter G.M."/>
            <person name="Han M.V."/>
            <person name="Heger A."/>
            <person name="Hillier L."/>
            <person name="Hinrichs A.S."/>
            <person name="Holmes I."/>
            <person name="Hoskins R.A."/>
            <person name="Hubisz M.J."/>
            <person name="Hultmark D."/>
            <person name="Huntley M.A."/>
            <person name="Jaffe D.B."/>
            <person name="Jagadeeshan S."/>
            <person name="Jeck W.R."/>
            <person name="Johnson J."/>
            <person name="Jones C.D."/>
            <person name="Jordan W.C."/>
            <person name="Karpen G.H."/>
            <person name="Kataoka E."/>
            <person name="Keightley P.D."/>
            <person name="Kheradpour P."/>
            <person name="Kirkness E.F."/>
            <person name="Koerich L.B."/>
            <person name="Kristiansen K."/>
            <person name="Kudrna D."/>
            <person name="Kulathinal R.J."/>
            <person name="Kumar S."/>
            <person name="Kwok R."/>
            <person name="Lander E."/>
            <person name="Langley C.H."/>
            <person name="Lapoint R."/>
            <person name="Lazzaro B.P."/>
            <person name="Lee S.J."/>
            <person name="Levesque L."/>
            <person name="Li R."/>
            <person name="Lin C.F."/>
            <person name="Lin M.F."/>
            <person name="Lindblad-Toh K."/>
            <person name="Llopart A."/>
            <person name="Long M."/>
            <person name="Low L."/>
            <person name="Lozovsky E."/>
            <person name="Lu J."/>
            <person name="Luo M."/>
            <person name="Machado C.A."/>
            <person name="Makalowski W."/>
            <person name="Marzo M."/>
            <person name="Matsuda M."/>
            <person name="Matzkin L."/>
            <person name="McAllister B."/>
            <person name="McBride C.S."/>
            <person name="McKernan B."/>
            <person name="McKernan K."/>
            <person name="Mendez-Lago M."/>
            <person name="Minx P."/>
            <person name="Mollenhauer M.U."/>
            <person name="Montooth K."/>
            <person name="Mount S.M."/>
            <person name="Mu X."/>
            <person name="Myers E."/>
            <person name="Negre B."/>
            <person name="Newfeld S."/>
            <person name="Nielsen R."/>
            <person name="Noor M.A."/>
            <person name="O'Grady P."/>
            <person name="Pachter L."/>
            <person name="Papaceit M."/>
            <person name="Parisi M.J."/>
            <person name="Parisi M."/>
            <person name="Parts L."/>
            <person name="Pedersen J.S."/>
            <person name="Pesole G."/>
            <person name="Phillippy A.M."/>
            <person name="Ponting C.P."/>
            <person name="Pop M."/>
            <person name="Porcelli D."/>
            <person name="Powell J.R."/>
            <person name="Prohaska S."/>
            <person name="Pruitt K."/>
            <person name="Puig M."/>
            <person name="Quesneville H."/>
            <person name="Ram K.R."/>
            <person name="Rand D."/>
            <person name="Rasmussen M.D."/>
            <person name="Reed L.K."/>
            <person name="Reenan R."/>
            <person name="Reily A."/>
            <person name="Remington K.A."/>
            <person name="Rieger T.T."/>
            <person name="Ritchie M.G."/>
            <person name="Robin C."/>
            <person name="Rogers Y.H."/>
            <person name="Rohde C."/>
            <person name="Rozas J."/>
            <person name="Rubenfield M.J."/>
            <person name="Ruiz A."/>
            <person name="Russo S."/>
            <person name="Salzberg S.L."/>
            <person name="Sanchez-Gracia A."/>
            <person name="Saranga D.J."/>
            <person name="Sato H."/>
            <person name="Schaeffer S.W."/>
            <person name="Schatz M.C."/>
            <person name="Schlenke T."/>
            <person name="Schwartz R."/>
            <person name="Segarra C."/>
            <person name="Singh R.S."/>
            <person name="Sirot L."/>
            <person name="Sirota M."/>
            <person name="Sisneros N.B."/>
            <person name="Smith C.D."/>
            <person name="Smith T.F."/>
            <person name="Spieth J."/>
            <person name="Stage D.E."/>
            <person name="Stark A."/>
            <person name="Stephan W."/>
            <person name="Strausberg R.L."/>
            <person name="Strempel S."/>
            <person name="Sturgill D."/>
            <person name="Sutton G."/>
            <person name="Sutton G.G."/>
            <person name="Tao W."/>
            <person name="Teichmann S."/>
            <person name="Tobari Y.N."/>
            <person name="Tomimura Y."/>
            <person name="Tsolas J.M."/>
            <person name="Valente V.L."/>
            <person name="Venter E."/>
            <person name="Venter J.C."/>
            <person name="Vicario S."/>
            <person name="Vieira F.G."/>
            <person name="Vilella A.J."/>
            <person name="Villasante A."/>
            <person name="Walenz B."/>
            <person name="Wang J."/>
            <person name="Wasserman M."/>
            <person name="Watts T."/>
            <person name="Wilson D."/>
            <person name="Wilson R.K."/>
            <person name="Wing R.A."/>
            <person name="Wolfner M.F."/>
            <person name="Wong A."/>
            <person name="Wong G.K."/>
            <person name="Wu C.I."/>
            <person name="Wu G."/>
            <person name="Yamamoto D."/>
            <person name="Yang H.P."/>
            <person name="Yang S.P."/>
            <person name="Yorke J.A."/>
            <person name="Yoshida K."/>
            <person name="Zdobnov E."/>
            <person name="Zhang P."/>
            <person name="Zhang Y."/>
            <person name="Zimin A.V."/>
            <person name="Baldwin J."/>
            <person name="Abdouelleil A."/>
            <person name="Abdulkadir J."/>
            <person name="Abebe A."/>
            <person name="Abera B."/>
            <person name="Abreu J."/>
            <person name="Acer S.C."/>
            <person name="Aftuck L."/>
            <person name="Alexander A."/>
            <person name="An P."/>
            <person name="Anderson E."/>
            <person name="Anderson S."/>
            <person name="Arachi H."/>
            <person name="Azer M."/>
            <person name="Bachantsang P."/>
            <person name="Barry A."/>
            <person name="Bayul T."/>
            <person name="Berlin A."/>
            <person name="Bessette D."/>
            <person name="Bloom T."/>
            <person name="Blye J."/>
            <person name="Boguslavskiy L."/>
            <person name="Bonnet C."/>
            <person name="Boukhgalter B."/>
            <person name="Bourzgui I."/>
            <person name="Brown A."/>
            <person name="Cahill P."/>
            <person name="Channer S."/>
            <person name="Cheshatsang Y."/>
            <person name="Chuda L."/>
            <person name="Citroen M."/>
            <person name="Collymore A."/>
            <person name="Cooke P."/>
            <person name="Costello M."/>
            <person name="D'Aco K."/>
            <person name="Daza R."/>
            <person name="De Haan G."/>
            <person name="DeGray S."/>
            <person name="DeMaso C."/>
            <person name="Dhargay N."/>
            <person name="Dooley K."/>
            <person name="Dooley E."/>
            <person name="Doricent M."/>
            <person name="Dorje P."/>
            <person name="Dorjee K."/>
            <person name="Dupes A."/>
            <person name="Elong R."/>
            <person name="Falk J."/>
            <person name="Farina A."/>
            <person name="Faro S."/>
            <person name="Ferguson D."/>
            <person name="Fisher S."/>
            <person name="Foley C.D."/>
            <person name="Franke A."/>
            <person name="Friedrich D."/>
            <person name="Gadbois L."/>
            <person name="Gearin G."/>
            <person name="Gearin C.R."/>
            <person name="Giannoukos G."/>
            <person name="Goode T."/>
            <person name="Graham J."/>
            <person name="Grandbois E."/>
            <person name="Grewal S."/>
            <person name="Gyaltsen K."/>
            <person name="Hafez N."/>
            <person name="Hagos B."/>
            <person name="Hall J."/>
            <person name="Henson C."/>
            <person name="Hollinger A."/>
            <person name="Honan T."/>
            <person name="Huard M.D."/>
            <person name="Hughes L."/>
            <person name="Hurhula B."/>
            <person name="Husby M.E."/>
            <person name="Kamat A."/>
            <person name="Kanga B."/>
            <person name="Kashin S."/>
            <person name="Khazanovich D."/>
            <person name="Kisner P."/>
            <person name="Lance K."/>
            <person name="Lara M."/>
            <person name="Lee W."/>
            <person name="Lennon N."/>
            <person name="Letendre F."/>
            <person name="LeVine R."/>
            <person name="Lipovsky A."/>
            <person name="Liu X."/>
            <person name="Liu J."/>
            <person name="Liu S."/>
            <person name="Lokyitsang T."/>
            <person name="Lokyitsang Y."/>
            <person name="Lubonja R."/>
            <person name="Lui A."/>
            <person name="MacDonald P."/>
            <person name="Magnisalis V."/>
            <person name="Maru K."/>
            <person name="Matthews C."/>
            <person name="McCusker W."/>
            <person name="McDonough S."/>
            <person name="Mehta T."/>
            <person name="Meldrim J."/>
            <person name="Meneus L."/>
            <person name="Mihai O."/>
            <person name="Mihalev A."/>
            <person name="Mihova T."/>
            <person name="Mittelman R."/>
            <person name="Mlenga V."/>
            <person name="Montmayeur A."/>
            <person name="Mulrain L."/>
            <person name="Navidi A."/>
            <person name="Naylor J."/>
            <person name="Negash T."/>
            <person name="Nguyen T."/>
            <person name="Nguyen N."/>
            <person name="Nicol R."/>
            <person name="Norbu C."/>
            <person name="Norbu N."/>
            <person name="Novod N."/>
            <person name="O'Neill B."/>
            <person name="Osman S."/>
            <person name="Markiewicz E."/>
            <person name="Oyono O.L."/>
            <person name="Patti C."/>
            <person name="Phunkhang P."/>
            <person name="Pierre F."/>
            <person name="Priest M."/>
            <person name="Raghuraman S."/>
            <person name="Rege F."/>
            <person name="Reyes R."/>
            <person name="Rise C."/>
            <person name="Rogov P."/>
            <person name="Ross K."/>
            <person name="Ryan E."/>
            <person name="Settipalli S."/>
            <person name="Shea T."/>
            <person name="Sherpa N."/>
            <person name="Shi L."/>
            <person name="Shih D."/>
            <person name="Sparrow T."/>
            <person name="Spaulding J."/>
            <person name="Stalker J."/>
            <person name="Stange-Thomann N."/>
            <person name="Stavropoulos S."/>
            <person name="Stone C."/>
            <person name="Strader C."/>
            <person name="Tesfaye S."/>
            <person name="Thomson T."/>
            <person name="Thoulutsang Y."/>
            <person name="Thoulutsang D."/>
            <person name="Topham K."/>
            <person name="Topping I."/>
            <person name="Tsamla T."/>
            <person name="Vassiliev H."/>
            <person name="Vo A."/>
            <person name="Wangchuk T."/>
            <person name="Wangdi T."/>
            <person name="Weiand M."/>
            <person name="Wilkinson J."/>
            <person name="Wilson A."/>
            <person name="Yadav S."/>
            <person name="Young G."/>
            <person name="Yu Q."/>
            <person name="Zembek L."/>
            <person name="Zhong D."/>
            <person name="Zimmer A."/>
            <person name="Zwirko Z."/>
            <person name="Jaffe D.B."/>
            <person name="Alvarez P."/>
            <person name="Brockman W."/>
            <person name="Butler J."/>
            <person name="Chin C."/>
            <person name="Gnerre S."/>
            <person name="Grabherr M."/>
            <person name="Kleber M."/>
            <person name="Mauceli E."/>
            <person name="MacCallum I."/>
        </authorList>
    </citation>
    <scope>NUCLEOTIDE SEQUENCE [LARGE SCALE GENOMIC DNA]</scope>
    <source>
        <strain evidence="6">Tucson 15010-1051.87</strain>
    </source>
</reference>
<dbReference type="Pfam" id="PF05118">
    <property type="entry name" value="Asp_Arg_Hydrox"/>
    <property type="match status" value="1"/>
</dbReference>
<organism evidence="5 6">
    <name type="scientific">Drosophila virilis</name>
    <name type="common">Fruit fly</name>
    <dbReference type="NCBI Taxonomy" id="7244"/>
    <lineage>
        <taxon>Eukaryota</taxon>
        <taxon>Metazoa</taxon>
        <taxon>Ecdysozoa</taxon>
        <taxon>Arthropoda</taxon>
        <taxon>Hexapoda</taxon>
        <taxon>Insecta</taxon>
        <taxon>Pterygota</taxon>
        <taxon>Neoptera</taxon>
        <taxon>Endopterygota</taxon>
        <taxon>Diptera</taxon>
        <taxon>Brachycera</taxon>
        <taxon>Muscomorpha</taxon>
        <taxon>Ephydroidea</taxon>
        <taxon>Drosophilidae</taxon>
        <taxon>Drosophila</taxon>
    </lineage>
</organism>
<feature type="compositionally biased region" description="Acidic residues" evidence="2">
    <location>
        <begin position="211"/>
        <end position="231"/>
    </location>
</feature>
<feature type="compositionally biased region" description="Acidic residues" evidence="2">
    <location>
        <begin position="451"/>
        <end position="471"/>
    </location>
</feature>
<dbReference type="PANTHER" id="PTHR12366:SF29">
    <property type="entry name" value="ASPARTYL BETA-HYDROXYLASE, ISOFORM L"/>
    <property type="match status" value="1"/>
</dbReference>
<feature type="compositionally biased region" description="Basic residues" evidence="2">
    <location>
        <begin position="8"/>
        <end position="18"/>
    </location>
</feature>
<feature type="compositionally biased region" description="Basic and acidic residues" evidence="2">
    <location>
        <begin position="120"/>
        <end position="130"/>
    </location>
</feature>
<protein>
    <submittedName>
        <fullName evidence="5">Uncharacterized protein, isoform B</fullName>
    </submittedName>
</protein>
<dbReference type="SMR" id="A0A0Q9WIM2"/>
<feature type="transmembrane region" description="Helical" evidence="3">
    <location>
        <begin position="69"/>
        <end position="91"/>
    </location>
</feature>
<feature type="compositionally biased region" description="Basic and acidic residues" evidence="2">
    <location>
        <begin position="512"/>
        <end position="541"/>
    </location>
</feature>
<keyword evidence="3" id="KW-1133">Transmembrane helix</keyword>
<evidence type="ECO:0000256" key="3">
    <source>
        <dbReference type="SAM" id="Phobius"/>
    </source>
</evidence>
<dbReference type="InterPro" id="IPR007803">
    <property type="entry name" value="Asp/Arg/Pro-Hydrxlase"/>
</dbReference>
<feature type="compositionally biased region" description="Acidic residues" evidence="2">
    <location>
        <begin position="289"/>
        <end position="310"/>
    </location>
</feature>
<evidence type="ECO:0000256" key="2">
    <source>
        <dbReference type="SAM" id="MobiDB-lite"/>
    </source>
</evidence>
<dbReference type="OrthoDB" id="438431at2759"/>
<dbReference type="KEGG" id="dvi:6625001"/>
<dbReference type="GO" id="GO:0062101">
    <property type="term" value="F:peptidyl-aspartic acid 3-dioxygenase activity"/>
    <property type="evidence" value="ECO:0007669"/>
    <property type="project" value="InterPro"/>
</dbReference>
<feature type="compositionally biased region" description="Polar residues" evidence="2">
    <location>
        <begin position="618"/>
        <end position="632"/>
    </location>
</feature>
<dbReference type="Gene3D" id="1.25.40.10">
    <property type="entry name" value="Tetratricopeptide repeat domain"/>
    <property type="match status" value="2"/>
</dbReference>
<dbReference type="InterPro" id="IPR011990">
    <property type="entry name" value="TPR-like_helical_dom_sf"/>
</dbReference>
<dbReference type="SUPFAM" id="SSF51197">
    <property type="entry name" value="Clavaminate synthase-like"/>
    <property type="match status" value="1"/>
</dbReference>
<accession>A0A0Q9WIM2</accession>
<feature type="compositionally biased region" description="Acidic residues" evidence="2">
    <location>
        <begin position="557"/>
        <end position="591"/>
    </location>
</feature>
<evidence type="ECO:0000259" key="4">
    <source>
        <dbReference type="Pfam" id="PF05118"/>
    </source>
</evidence>
<gene>
    <name evidence="5" type="primary">Dvir\GJ22287</name>
    <name evidence="5" type="ORF">Dvir_GJ22287</name>
</gene>
<feature type="region of interest" description="Disordered" evidence="2">
    <location>
        <begin position="446"/>
        <end position="471"/>
    </location>
</feature>
<feature type="compositionally biased region" description="Acidic residues" evidence="2">
    <location>
        <begin position="136"/>
        <end position="148"/>
    </location>
</feature>
<keyword evidence="3" id="KW-0472">Membrane</keyword>
<dbReference type="EMBL" id="CH940648">
    <property type="protein sequence ID" value="KRF80288.1"/>
    <property type="molecule type" value="Genomic_DNA"/>
</dbReference>
<dbReference type="STRING" id="7244.A0A0Q9WIM2"/>
<feature type="compositionally biased region" description="Acidic residues" evidence="2">
    <location>
        <begin position="321"/>
        <end position="352"/>
    </location>
</feature>
<feature type="domain" description="Aspartyl/asparaginy/proline hydroxylase" evidence="4">
    <location>
        <begin position="898"/>
        <end position="1051"/>
    </location>
</feature>
<keyword evidence="3" id="KW-0812">Transmembrane</keyword>
<dbReference type="PANTHER" id="PTHR12366">
    <property type="entry name" value="ASPARTYL/ASPARAGINYL BETA-HYDROXYLASE"/>
    <property type="match status" value="1"/>
</dbReference>
<dbReference type="FunCoup" id="A0A0Q9WIM2">
    <property type="interactions" value="422"/>
</dbReference>
<feature type="region of interest" description="Disordered" evidence="2">
    <location>
        <begin position="120"/>
        <end position="380"/>
    </location>
</feature>
<dbReference type="Proteomes" id="UP000008792">
    <property type="component" value="Unassembled WGS sequence"/>
</dbReference>
<dbReference type="Gene3D" id="2.60.120.330">
    <property type="entry name" value="B-lactam Antibiotic, Isopenicillin N Synthase, Chain"/>
    <property type="match status" value="1"/>
</dbReference>
<dbReference type="GO" id="GO:0005783">
    <property type="term" value="C:endoplasmic reticulum"/>
    <property type="evidence" value="ECO:0007669"/>
    <property type="project" value="TreeGrafter"/>
</dbReference>
<sequence length="1064" mass="120543">MSGDVQPRKRKDKRKKRDERKSDGDVSVLRQPSFQDDEDSSSHGVHITKMGNDDVHLHVQQQHGTGGHWCAKIIFFSLMAVLLGLVGLIIMENRGLEDLDTPLSESRYSNYFDGWVEEHRQEEHDAHHSPEAALDEHDDEHDEEPDEAYDQHSGEEEEDHEADEEEEEAEEDENTGAENLTAEDDEDDDDEDDDREEEPEASVEPTQSVADDADENDEEEEDADDEVEESIEPPVSRSRAQSAPETVEEDDDDDIEEEEEEEDADEEELEESIEPTISQSQAQSAPEKADDDNDDDDDEYAAEEDEEPQESIEPAQQSAPDVDDDDDDEDFEQDDNDEDEFESLDQEVDNEAEERQRQAAAEARAKHAKQDPGPEDTAETITTASWLGSLAVKFGVGIALALVSRLVLIRKNPNTITALLKLLKLMRQSEDQPSPEMNLRRRLTIATAEDNLPDDGEELPPLDDDEYSEEEIEIEEEIEVEISDLEESDDNVAITASYVPETFEQLSAMFRPKTELKTSEATETLAAKEPEPEPTTDKLEQEAELEPEATTATDIYVEYEDGDIEDYEHDESDDELISDEEEDEISDVDDAELMSRLEAKYGRLPAKEYESDPDSDDPTWTQIKPKQPTGAQSAEDDLFEQQLRQANAEMINENYAKALRDFNTLTHTHAHKPAAHLHRARALERLAKLRQSNQLLLDAIESYKRYLAFEELIASDGVGDSDYRAAGVRCIQHLRFLGRTQQAVGIHEQLLARYPDEAQLRNELSLSHLMSNNLVKLQQVAAETLERWPHDPQAQLHFGLALKQLGGDYAGALPYLQRAIDSGAAGTQEPYFYLALGETLQRLGRQTQALQLYRRGADRGFFASVYQRSLYNVPGLRAQPFWQPAETGQAAQLEQLQRNWRAIRAEALALLGGQGNFQLEAEQLRDTGNWQQFELYARGKRLESNCQRAPVTCALLDRFPAASSCRRGQIKFSAMQAQTHVWPHCGPTNCRLRAHLTLVAPEPQLTSLRVAEHQRTWQEGDLFIFDDSFEHEVWHNGTQLRLVLIVDLWHPDLSAAQRRSLTAI</sequence>